<evidence type="ECO:0000313" key="2">
    <source>
        <dbReference type="Proteomes" id="UP001156140"/>
    </source>
</evidence>
<comment type="caution">
    <text evidence="1">The sequence shown here is derived from an EMBL/GenBank/DDBJ whole genome shotgun (WGS) entry which is preliminary data.</text>
</comment>
<organism evidence="1 2">
    <name type="scientific">Paradevosia shaoguanensis</name>
    <dbReference type="NCBI Taxonomy" id="1335043"/>
    <lineage>
        <taxon>Bacteria</taxon>
        <taxon>Pseudomonadati</taxon>
        <taxon>Pseudomonadota</taxon>
        <taxon>Alphaproteobacteria</taxon>
        <taxon>Hyphomicrobiales</taxon>
        <taxon>Devosiaceae</taxon>
        <taxon>Paradevosia</taxon>
    </lineage>
</organism>
<gene>
    <name evidence="1" type="ORF">ML536_11825</name>
</gene>
<name>A0AA41UBU1_9HYPH</name>
<dbReference type="EMBL" id="JALAZD010000001">
    <property type="protein sequence ID" value="MCI0127512.1"/>
    <property type="molecule type" value="Genomic_DNA"/>
</dbReference>
<dbReference type="Proteomes" id="UP001156140">
    <property type="component" value="Unassembled WGS sequence"/>
</dbReference>
<keyword evidence="2" id="KW-1185">Reference proteome</keyword>
<reference evidence="1" key="1">
    <citation type="submission" date="2022-03" db="EMBL/GenBank/DDBJ databases">
        <title>The complete genome sequence of a Methyloterrigena soli.</title>
        <authorList>
            <person name="Zi Z."/>
        </authorList>
    </citation>
    <scope>NUCLEOTIDE SEQUENCE</scope>
    <source>
        <strain evidence="1">M48</strain>
    </source>
</reference>
<evidence type="ECO:0000313" key="1">
    <source>
        <dbReference type="EMBL" id="MCI0127512.1"/>
    </source>
</evidence>
<protein>
    <submittedName>
        <fullName evidence="1">Uncharacterized protein</fullName>
    </submittedName>
</protein>
<dbReference type="AlphaFoldDB" id="A0AA41UBU1"/>
<proteinExistence type="predicted"/>
<sequence>MAFNLLALAVMAATGAVGLAYGIDALGRHRDATPPREGKSYVRNLAGHTLTIPATWLRFGDSDEQGFASQVDLQLTVPLGPDARATKVDVTLLPRSRVRTSASLLDGVYLHQFMPNEVSGPTGLVGKPLYPTDGFEGETVWYDPLAANPFVAKCMAPVEGTGNAQCLRTVLLESGIGAVYAFDADALGNWRNFDTALAEPLKAIGVH</sequence>
<dbReference type="RefSeq" id="WP_281735973.1">
    <property type="nucleotide sequence ID" value="NZ_JAKETQ010000001.1"/>
</dbReference>
<accession>A0AA41UBU1</accession>